<reference evidence="2 3" key="1">
    <citation type="journal article" date="2016" name="Genome Biol. Evol.">
        <title>Divergent and convergent evolution of fungal pathogenicity.</title>
        <authorList>
            <person name="Shang Y."/>
            <person name="Xiao G."/>
            <person name="Zheng P."/>
            <person name="Cen K."/>
            <person name="Zhan S."/>
            <person name="Wang C."/>
        </authorList>
    </citation>
    <scope>NUCLEOTIDE SEQUENCE [LARGE SCALE GENOMIC DNA]</scope>
    <source>
        <strain evidence="2 3">RCEF 264</strain>
    </source>
</reference>
<evidence type="ECO:0008006" key="4">
    <source>
        <dbReference type="Google" id="ProtNLM"/>
    </source>
</evidence>
<name>A0A167VKR7_9HYPO</name>
<dbReference type="Proteomes" id="UP000076874">
    <property type="component" value="Unassembled WGS sequence"/>
</dbReference>
<evidence type="ECO:0000313" key="2">
    <source>
        <dbReference type="EMBL" id="OAA62730.1"/>
    </source>
</evidence>
<gene>
    <name evidence="2" type="ORF">SPI_04270</name>
</gene>
<keyword evidence="1" id="KW-0732">Signal</keyword>
<feature type="chain" id="PRO_5007893486" description="Lysozyme-like domain protein" evidence="1">
    <location>
        <begin position="18"/>
        <end position="214"/>
    </location>
</feature>
<dbReference type="AlphaFoldDB" id="A0A167VKR7"/>
<sequence length="214" mass="21647">MASLRVVLAGFFALAAARPAPAPLVFKRAGATSAVDIVTAIMPSTTSCAGAAFPAECATADQAAPYLVGAMAQYGLYDAAVIAGVLALTAYESGELKFRHNINPGTPGKGTSNMQMLHFNEAYAASIPALATGLAAVQAAGSDPDAVLALVTADAYNFGSGAWFLATQCGADVRTQLAAGTDAGFAAYMGCVGTDITEPGRLEYWHAALSAFGL</sequence>
<comment type="caution">
    <text evidence="2">The sequence shown here is derived from an EMBL/GenBank/DDBJ whole genome shotgun (WGS) entry which is preliminary data.</text>
</comment>
<accession>A0A167VKR7</accession>
<evidence type="ECO:0000313" key="3">
    <source>
        <dbReference type="Proteomes" id="UP000076874"/>
    </source>
</evidence>
<keyword evidence="3" id="KW-1185">Reference proteome</keyword>
<protein>
    <recommendedName>
        <fullName evidence="4">Lysozyme-like domain protein</fullName>
    </recommendedName>
</protein>
<organism evidence="2 3">
    <name type="scientific">Niveomyces insectorum RCEF 264</name>
    <dbReference type="NCBI Taxonomy" id="1081102"/>
    <lineage>
        <taxon>Eukaryota</taxon>
        <taxon>Fungi</taxon>
        <taxon>Dikarya</taxon>
        <taxon>Ascomycota</taxon>
        <taxon>Pezizomycotina</taxon>
        <taxon>Sordariomycetes</taxon>
        <taxon>Hypocreomycetidae</taxon>
        <taxon>Hypocreales</taxon>
        <taxon>Cordycipitaceae</taxon>
        <taxon>Niveomyces</taxon>
    </lineage>
</organism>
<proteinExistence type="predicted"/>
<feature type="signal peptide" evidence="1">
    <location>
        <begin position="1"/>
        <end position="17"/>
    </location>
</feature>
<dbReference type="EMBL" id="AZHD01000006">
    <property type="protein sequence ID" value="OAA62730.1"/>
    <property type="molecule type" value="Genomic_DNA"/>
</dbReference>
<dbReference type="OrthoDB" id="2349272at2759"/>
<evidence type="ECO:0000256" key="1">
    <source>
        <dbReference type="SAM" id="SignalP"/>
    </source>
</evidence>